<protein>
    <submittedName>
        <fullName evidence="7">Peptidase M20</fullName>
    </submittedName>
</protein>
<dbReference type="Gene3D" id="3.30.70.360">
    <property type="match status" value="1"/>
</dbReference>
<evidence type="ECO:0000313" key="7">
    <source>
        <dbReference type="EMBL" id="GLI28216.1"/>
    </source>
</evidence>
<accession>A0A9W6FQ51</accession>
<gene>
    <name evidence="7" type="ORF">ARHIZOSPH14_24580</name>
</gene>
<dbReference type="InterPro" id="IPR047177">
    <property type="entry name" value="Pept_M20A"/>
</dbReference>
<dbReference type="PANTHER" id="PTHR45962:SF1">
    <property type="entry name" value="N-FATTY-ACYL-AMINO ACID SYNTHASE_HYDROLASE PM20D1"/>
    <property type="match status" value="1"/>
</dbReference>
<dbReference type="GO" id="GO:0008233">
    <property type="term" value="F:peptidase activity"/>
    <property type="evidence" value="ECO:0007669"/>
    <property type="project" value="UniProtKB-KW"/>
</dbReference>
<evidence type="ECO:0000256" key="2">
    <source>
        <dbReference type="ARBA" id="ARBA00022670"/>
    </source>
</evidence>
<dbReference type="InterPro" id="IPR036264">
    <property type="entry name" value="Bact_exopeptidase_dim_dom"/>
</dbReference>
<name>A0A9W6FQ51_9MICO</name>
<evidence type="ECO:0000259" key="6">
    <source>
        <dbReference type="Pfam" id="PF07687"/>
    </source>
</evidence>
<reference evidence="7" key="1">
    <citation type="submission" date="2022-12" db="EMBL/GenBank/DDBJ databases">
        <title>Reference genome sequencing for broad-spectrum identification of bacterial and archaeal isolates by mass spectrometry.</title>
        <authorList>
            <person name="Sekiguchi Y."/>
            <person name="Tourlousse D.M."/>
        </authorList>
    </citation>
    <scope>NUCLEOTIDE SEQUENCE</scope>
    <source>
        <strain evidence="7">14</strain>
    </source>
</reference>
<keyword evidence="2" id="KW-0645">Protease</keyword>
<keyword evidence="4" id="KW-0378">Hydrolase</keyword>
<dbReference type="Pfam" id="PF07687">
    <property type="entry name" value="M20_dimer"/>
    <property type="match status" value="1"/>
</dbReference>
<comment type="caution">
    <text evidence="7">The sequence shown here is derived from an EMBL/GenBank/DDBJ whole genome shotgun (WGS) entry which is preliminary data.</text>
</comment>
<dbReference type="Pfam" id="PF01546">
    <property type="entry name" value="Peptidase_M20"/>
    <property type="match status" value="1"/>
</dbReference>
<dbReference type="Gene3D" id="1.10.150.900">
    <property type="match status" value="1"/>
</dbReference>
<dbReference type="Gene3D" id="3.40.630.10">
    <property type="entry name" value="Zn peptidases"/>
    <property type="match status" value="1"/>
</dbReference>
<dbReference type="EMBL" id="BSDP01000001">
    <property type="protein sequence ID" value="GLI28216.1"/>
    <property type="molecule type" value="Genomic_DNA"/>
</dbReference>
<dbReference type="PANTHER" id="PTHR45962">
    <property type="entry name" value="N-FATTY-ACYL-AMINO ACID SYNTHASE/HYDROLASE PM20D1"/>
    <property type="match status" value="1"/>
</dbReference>
<evidence type="ECO:0000256" key="3">
    <source>
        <dbReference type="ARBA" id="ARBA00022723"/>
    </source>
</evidence>
<feature type="domain" description="Peptidase M20 dimerisation" evidence="6">
    <location>
        <begin position="200"/>
        <end position="347"/>
    </location>
</feature>
<comment type="similarity">
    <text evidence="1">Belongs to the peptidase M20A family.</text>
</comment>
<dbReference type="InterPro" id="IPR002933">
    <property type="entry name" value="Peptidase_M20"/>
</dbReference>
<keyword evidence="5" id="KW-0862">Zinc</keyword>
<dbReference type="AlphaFoldDB" id="A0A9W6FQ51"/>
<evidence type="ECO:0000313" key="8">
    <source>
        <dbReference type="Proteomes" id="UP001144396"/>
    </source>
</evidence>
<dbReference type="Proteomes" id="UP001144396">
    <property type="component" value="Unassembled WGS sequence"/>
</dbReference>
<evidence type="ECO:0000256" key="1">
    <source>
        <dbReference type="ARBA" id="ARBA00006247"/>
    </source>
</evidence>
<keyword evidence="8" id="KW-1185">Reference proteome</keyword>
<organism evidence="7 8">
    <name type="scientific">Agromyces rhizosphaerae</name>
    <dbReference type="NCBI Taxonomy" id="88374"/>
    <lineage>
        <taxon>Bacteria</taxon>
        <taxon>Bacillati</taxon>
        <taxon>Actinomycetota</taxon>
        <taxon>Actinomycetes</taxon>
        <taxon>Micrococcales</taxon>
        <taxon>Microbacteriaceae</taxon>
        <taxon>Agromyces</taxon>
    </lineage>
</organism>
<dbReference type="SUPFAM" id="SSF55031">
    <property type="entry name" value="Bacterial exopeptidase dimerisation domain"/>
    <property type="match status" value="1"/>
</dbReference>
<proteinExistence type="inferred from homology"/>
<keyword evidence="3" id="KW-0479">Metal-binding</keyword>
<evidence type="ECO:0000256" key="4">
    <source>
        <dbReference type="ARBA" id="ARBA00022801"/>
    </source>
</evidence>
<dbReference type="InterPro" id="IPR011650">
    <property type="entry name" value="Peptidase_M20_dimer"/>
</dbReference>
<dbReference type="GO" id="GO:0006508">
    <property type="term" value="P:proteolysis"/>
    <property type="evidence" value="ECO:0007669"/>
    <property type="project" value="UniProtKB-KW"/>
</dbReference>
<dbReference type="GO" id="GO:0046872">
    <property type="term" value="F:metal ion binding"/>
    <property type="evidence" value="ECO:0007669"/>
    <property type="project" value="UniProtKB-KW"/>
</dbReference>
<sequence length="449" mass="48723">MLVPAASVTPRPGAPERLARMIALPTVSAELEAVGREPFRAFERLLAEEYPLVHAHLEREQPSEFGMLFRWPGRSDERPVVLMAHYDVVPARAEDGWTHDPFAGVVEGGAVHGRGALDDKGPLLVILEAVENLLAAGFTPAHDVYLSFGGNEESYGDAAPIASDLLHQRGIRPWLVLDEGGAVIDDPMPWVHVRSAMVGVAEKGIMTVVLRADGVGGHASAPRGTTATARIARAVRRLERNPFRPRLPRSARDMLGTFATHAEGPARFALRVLAAVPWLTARVFARLGGEPAAMVRTTLAVTMLSGGSAPNVLPAGASATLNLRLAPGTTTEQVQRRLRRVIRDRDVRIEVPEASDPSPESPTDGRQFDAIRSAVGAAYPEAATVPYVMMQATDSRWFHRYSPATYRFAPLAMDAGQRAAIHGVDEWVSIDSLERGERFHRALLTALQD</sequence>
<dbReference type="SUPFAM" id="SSF53187">
    <property type="entry name" value="Zn-dependent exopeptidases"/>
    <property type="match status" value="1"/>
</dbReference>
<evidence type="ECO:0000256" key="5">
    <source>
        <dbReference type="ARBA" id="ARBA00022833"/>
    </source>
</evidence>